<evidence type="ECO:0000313" key="5">
    <source>
        <dbReference type="Proteomes" id="UP000005631"/>
    </source>
</evidence>
<gene>
    <name evidence="4" type="ordered locus">Oweho_1397</name>
</gene>
<keyword evidence="5" id="KW-1185">Reference proteome</keyword>
<accession>G8R7P1</accession>
<dbReference type="AlphaFoldDB" id="G8R7P1"/>
<dbReference type="Pfam" id="PF00685">
    <property type="entry name" value="Sulfotransfer_1"/>
    <property type="match status" value="1"/>
</dbReference>
<evidence type="ECO:0000256" key="2">
    <source>
        <dbReference type="ARBA" id="ARBA00023180"/>
    </source>
</evidence>
<organism evidence="4 5">
    <name type="scientific">Owenweeksia hongkongensis (strain DSM 17368 / CIP 108786 / JCM 12287 / NRRL B-23963 / UST20020801)</name>
    <dbReference type="NCBI Taxonomy" id="926562"/>
    <lineage>
        <taxon>Bacteria</taxon>
        <taxon>Pseudomonadati</taxon>
        <taxon>Bacteroidota</taxon>
        <taxon>Flavobacteriia</taxon>
        <taxon>Flavobacteriales</taxon>
        <taxon>Owenweeksiaceae</taxon>
        <taxon>Owenweeksia</taxon>
    </lineage>
</organism>
<dbReference type="InterPro" id="IPR037359">
    <property type="entry name" value="NST/OST"/>
</dbReference>
<sequence>MGKPDFILIGETKCGTTSMYNYLIQHPKVLDTFGNGEDYDSSYATKEIRFLDKFYDRGWDWYFSCFPETGLGEVTGEATPMYMYRTQVAQRLKKHLPDVKLLVLLRNPVDRLISNYYHNYKWVPGWKEQYPDIRTYFYGCPDRDYYQIDKSIYYFAMQRWLEHFPLEQFCIVKSEDMYERPQEAYLQVTRFLGLEDHLPKEFPVFRANDYKPIDPKFRGELEAFYKPYNDKLEALINRKMNWY</sequence>
<dbReference type="HOGENOM" id="CLU_017703_1_2_10"/>
<dbReference type="Proteomes" id="UP000005631">
    <property type="component" value="Chromosome"/>
</dbReference>
<dbReference type="Gene3D" id="3.40.50.300">
    <property type="entry name" value="P-loop containing nucleotide triphosphate hydrolases"/>
    <property type="match status" value="1"/>
</dbReference>
<protein>
    <submittedName>
        <fullName evidence="4">Sulfotransferase family protein</fullName>
    </submittedName>
</protein>
<dbReference type="EMBL" id="CP003156">
    <property type="protein sequence ID" value="AEV32394.1"/>
    <property type="molecule type" value="Genomic_DNA"/>
</dbReference>
<reference evidence="4 5" key="1">
    <citation type="journal article" date="2012" name="Stand. Genomic Sci.">
        <title>Genome sequence of the orange-pigmented seawater bacterium Owenweeksia hongkongensis type strain (UST20020801(T)).</title>
        <authorList>
            <person name="Riedel T."/>
            <person name="Held B."/>
            <person name="Nolan M."/>
            <person name="Lucas S."/>
            <person name="Lapidus A."/>
            <person name="Tice H."/>
            <person name="Del Rio T.G."/>
            <person name="Cheng J.F."/>
            <person name="Han C."/>
            <person name="Tapia R."/>
            <person name="Goodwin L.A."/>
            <person name="Pitluck S."/>
            <person name="Liolios K."/>
            <person name="Mavromatis K."/>
            <person name="Pagani I."/>
            <person name="Ivanova N."/>
            <person name="Mikhailova N."/>
            <person name="Pati A."/>
            <person name="Chen A."/>
            <person name="Palaniappan K."/>
            <person name="Rohde M."/>
            <person name="Tindall B.J."/>
            <person name="Detter J.C."/>
            <person name="Goker M."/>
            <person name="Woyke T."/>
            <person name="Bristow J."/>
            <person name="Eisen J.A."/>
            <person name="Markowitz V."/>
            <person name="Hugenholtz P."/>
            <person name="Klenk H.P."/>
            <person name="Kyrpides N.C."/>
        </authorList>
    </citation>
    <scope>NUCLEOTIDE SEQUENCE</scope>
    <source>
        <strain evidence="5">DSM 17368 / JCM 12287 / NRRL B-23963</strain>
    </source>
</reference>
<dbReference type="RefSeq" id="WP_014201750.1">
    <property type="nucleotide sequence ID" value="NC_016599.1"/>
</dbReference>
<dbReference type="InterPro" id="IPR027417">
    <property type="entry name" value="P-loop_NTPase"/>
</dbReference>
<dbReference type="KEGG" id="oho:Oweho_1397"/>
<evidence type="ECO:0000256" key="1">
    <source>
        <dbReference type="ARBA" id="ARBA00022679"/>
    </source>
</evidence>
<dbReference type="eggNOG" id="COG0457">
    <property type="taxonomic scope" value="Bacteria"/>
</dbReference>
<dbReference type="PANTHER" id="PTHR10605:SF56">
    <property type="entry name" value="BIFUNCTIONAL HEPARAN SULFATE N-DEACETYLASE_N-SULFOTRANSFERASE"/>
    <property type="match status" value="1"/>
</dbReference>
<keyword evidence="2" id="KW-0325">Glycoprotein</keyword>
<dbReference type="PANTHER" id="PTHR10605">
    <property type="entry name" value="HEPARAN SULFATE SULFOTRANSFERASE"/>
    <property type="match status" value="1"/>
</dbReference>
<dbReference type="GO" id="GO:0008146">
    <property type="term" value="F:sulfotransferase activity"/>
    <property type="evidence" value="ECO:0007669"/>
    <property type="project" value="InterPro"/>
</dbReference>
<proteinExistence type="predicted"/>
<keyword evidence="1 4" id="KW-0808">Transferase</keyword>
<dbReference type="InterPro" id="IPR000863">
    <property type="entry name" value="Sulfotransferase_dom"/>
</dbReference>
<dbReference type="STRING" id="926562.Oweho_1397"/>
<dbReference type="OrthoDB" id="981508at2"/>
<dbReference type="SUPFAM" id="SSF52540">
    <property type="entry name" value="P-loop containing nucleoside triphosphate hydrolases"/>
    <property type="match status" value="1"/>
</dbReference>
<feature type="domain" description="Sulfotransferase" evidence="3">
    <location>
        <begin position="4"/>
        <end position="195"/>
    </location>
</feature>
<evidence type="ECO:0000259" key="3">
    <source>
        <dbReference type="Pfam" id="PF00685"/>
    </source>
</evidence>
<evidence type="ECO:0000313" key="4">
    <source>
        <dbReference type="EMBL" id="AEV32394.1"/>
    </source>
</evidence>
<name>G8R7P1_OWEHD</name>